<dbReference type="AlphaFoldDB" id="A0A9D4AU36"/>
<gene>
    <name evidence="1" type="ORF">KIL84_013176</name>
</gene>
<evidence type="ECO:0000313" key="1">
    <source>
        <dbReference type="EMBL" id="KAH1168586.1"/>
    </source>
</evidence>
<proteinExistence type="predicted"/>
<protein>
    <submittedName>
        <fullName evidence="1">Uncharacterized protein</fullName>
    </submittedName>
</protein>
<reference evidence="1" key="1">
    <citation type="submission" date="2021-09" db="EMBL/GenBank/DDBJ databases">
        <title>The genome of Mauremys mutica provides insights into the evolution of semi-aquatic lifestyle.</title>
        <authorList>
            <person name="Gong S."/>
            <person name="Gao Y."/>
        </authorList>
    </citation>
    <scope>NUCLEOTIDE SEQUENCE</scope>
    <source>
        <strain evidence="1">MM-2020</strain>
        <tissue evidence="1">Muscle</tissue>
    </source>
</reference>
<dbReference type="EMBL" id="JAHDVG010000485">
    <property type="protein sequence ID" value="KAH1168586.1"/>
    <property type="molecule type" value="Genomic_DNA"/>
</dbReference>
<accession>A0A9D4AU36</accession>
<dbReference type="Proteomes" id="UP000827986">
    <property type="component" value="Unassembled WGS sequence"/>
</dbReference>
<sequence>MAMIQSQYHPLDSPINKLHLTRPLIPKAFLSTILKKLSWPLTTPQLKSHMLCNSPNTMYHRTPQLAKFYLNSSGWLAEVLTPPTPAATFEEVLVASLNSAQVASCFRDRRVGC</sequence>
<organism evidence="1 2">
    <name type="scientific">Mauremys mutica</name>
    <name type="common">yellowpond turtle</name>
    <dbReference type="NCBI Taxonomy" id="74926"/>
    <lineage>
        <taxon>Eukaryota</taxon>
        <taxon>Metazoa</taxon>
        <taxon>Chordata</taxon>
        <taxon>Craniata</taxon>
        <taxon>Vertebrata</taxon>
        <taxon>Euteleostomi</taxon>
        <taxon>Archelosauria</taxon>
        <taxon>Testudinata</taxon>
        <taxon>Testudines</taxon>
        <taxon>Cryptodira</taxon>
        <taxon>Durocryptodira</taxon>
        <taxon>Testudinoidea</taxon>
        <taxon>Geoemydidae</taxon>
        <taxon>Geoemydinae</taxon>
        <taxon>Mauremys</taxon>
    </lineage>
</organism>
<name>A0A9D4AU36_9SAUR</name>
<evidence type="ECO:0000313" key="2">
    <source>
        <dbReference type="Proteomes" id="UP000827986"/>
    </source>
</evidence>
<keyword evidence="2" id="KW-1185">Reference proteome</keyword>
<comment type="caution">
    <text evidence="1">The sequence shown here is derived from an EMBL/GenBank/DDBJ whole genome shotgun (WGS) entry which is preliminary data.</text>
</comment>